<accession>A0AAV9ITN3</accession>
<feature type="repeat" description="WD" evidence="3">
    <location>
        <begin position="116"/>
        <end position="157"/>
    </location>
</feature>
<dbReference type="EMBL" id="JANCYW010000005">
    <property type="protein sequence ID" value="KAK4535470.1"/>
    <property type="molecule type" value="Genomic_DNA"/>
</dbReference>
<evidence type="ECO:0000256" key="3">
    <source>
        <dbReference type="PROSITE-ProRule" id="PRU00221"/>
    </source>
</evidence>
<dbReference type="PANTHER" id="PTHR44019">
    <property type="entry name" value="WD REPEAT-CONTAINING PROTEIN 55"/>
    <property type="match status" value="1"/>
</dbReference>
<feature type="compositionally biased region" description="Polar residues" evidence="4">
    <location>
        <begin position="1"/>
        <end position="23"/>
    </location>
</feature>
<evidence type="ECO:0008006" key="7">
    <source>
        <dbReference type="Google" id="ProtNLM"/>
    </source>
</evidence>
<dbReference type="SUPFAM" id="SSF50978">
    <property type="entry name" value="WD40 repeat-like"/>
    <property type="match status" value="1"/>
</dbReference>
<protein>
    <recommendedName>
        <fullName evidence="7">Guanine nucleotide-binding protein subunit beta-like protein</fullName>
    </recommendedName>
</protein>
<dbReference type="InterPro" id="IPR015943">
    <property type="entry name" value="WD40/YVTN_repeat-like_dom_sf"/>
</dbReference>
<evidence type="ECO:0000256" key="1">
    <source>
        <dbReference type="ARBA" id="ARBA00022574"/>
    </source>
</evidence>
<sequence>MTGTQASIATSDDSSCAVSSQKSWGGRRKANSAEPTSASVNGRGNGKAVRRQRAGKADVNGSDGGGSGAITSTQSSAPAYRVTPLQLAAVGSDVHHAPRSPLWAHGGGCSLRPLRSYVHQGAVHCMALSPSGDVLATGSTRGSICLWDARVGDHALLMELRDTRPEVFDRYIEEFLTCCFSPDEKYLLASGARRSRREWDYDEADCKVAASPIKIFDLTGDDSTGQVCAELDGHQEEVFRLQLYREHGSDGDWMMMSCSQDGTVILWRFADHGRTFSRATRERIIPLESMDVECLTDAYVTSVSPSRPTAYETLQSLALQHGLSPNELNGEAYIATHCELLPRTRAQYALVSVDTGLCVIDLVAGCVAAKFPALFTAICDSFCVFAVEAPTTADQSGYFSVLVHGVESLVGEGRSSEQVRASRCLLCHLHYPTAREPRWRLEAVRELGAAAYVSNVWPTRVTVVAGGSVAVAGTERGSVVMWPLADPHAASRVLADAHDAKCCVRQVLPHPHRPWLYSCCDDGTIQVWTTDQEGAQSTQATNRS</sequence>
<evidence type="ECO:0000256" key="4">
    <source>
        <dbReference type="SAM" id="MobiDB-lite"/>
    </source>
</evidence>
<dbReference type="InterPro" id="IPR036322">
    <property type="entry name" value="WD40_repeat_dom_sf"/>
</dbReference>
<dbReference type="AlphaFoldDB" id="A0AAV9ITN3"/>
<keyword evidence="2" id="KW-0677">Repeat</keyword>
<evidence type="ECO:0000256" key="2">
    <source>
        <dbReference type="ARBA" id="ARBA00022737"/>
    </source>
</evidence>
<dbReference type="PROSITE" id="PS50294">
    <property type="entry name" value="WD_REPEATS_REGION"/>
    <property type="match status" value="1"/>
</dbReference>
<keyword evidence="6" id="KW-1185">Reference proteome</keyword>
<evidence type="ECO:0000313" key="6">
    <source>
        <dbReference type="Proteomes" id="UP001301350"/>
    </source>
</evidence>
<dbReference type="PANTHER" id="PTHR44019:SF8">
    <property type="entry name" value="POC1 CENTRIOLAR PROTEIN HOMOLOG"/>
    <property type="match status" value="1"/>
</dbReference>
<reference evidence="5 6" key="1">
    <citation type="submission" date="2022-07" db="EMBL/GenBank/DDBJ databases">
        <title>Genome-wide signatures of adaptation to extreme environments.</title>
        <authorList>
            <person name="Cho C.H."/>
            <person name="Yoon H.S."/>
        </authorList>
    </citation>
    <scope>NUCLEOTIDE SEQUENCE [LARGE SCALE GENOMIC DNA]</scope>
    <source>
        <strain evidence="5 6">DBV 063 E5</strain>
    </source>
</reference>
<comment type="caution">
    <text evidence="5">The sequence shown here is derived from an EMBL/GenBank/DDBJ whole genome shotgun (WGS) entry which is preliminary data.</text>
</comment>
<gene>
    <name evidence="5" type="ORF">CDCA_CDCA05G1495</name>
</gene>
<feature type="region of interest" description="Disordered" evidence="4">
    <location>
        <begin position="1"/>
        <end position="75"/>
    </location>
</feature>
<proteinExistence type="predicted"/>
<dbReference type="InterPro" id="IPR001680">
    <property type="entry name" value="WD40_rpt"/>
</dbReference>
<dbReference type="Pfam" id="PF00400">
    <property type="entry name" value="WD40"/>
    <property type="match status" value="3"/>
</dbReference>
<keyword evidence="1 3" id="KW-0853">WD repeat</keyword>
<dbReference type="Gene3D" id="2.130.10.10">
    <property type="entry name" value="YVTN repeat-like/Quinoprotein amine dehydrogenase"/>
    <property type="match status" value="2"/>
</dbReference>
<dbReference type="InterPro" id="IPR050505">
    <property type="entry name" value="WDR55/POC1"/>
</dbReference>
<feature type="compositionally biased region" description="Polar residues" evidence="4">
    <location>
        <begin position="33"/>
        <end position="42"/>
    </location>
</feature>
<dbReference type="Proteomes" id="UP001301350">
    <property type="component" value="Unassembled WGS sequence"/>
</dbReference>
<organism evidence="5 6">
    <name type="scientific">Cyanidium caldarium</name>
    <name type="common">Red alga</name>
    <dbReference type="NCBI Taxonomy" id="2771"/>
    <lineage>
        <taxon>Eukaryota</taxon>
        <taxon>Rhodophyta</taxon>
        <taxon>Bangiophyceae</taxon>
        <taxon>Cyanidiales</taxon>
        <taxon>Cyanidiaceae</taxon>
        <taxon>Cyanidium</taxon>
    </lineage>
</organism>
<dbReference type="PROSITE" id="PS50082">
    <property type="entry name" value="WD_REPEATS_2"/>
    <property type="match status" value="1"/>
</dbReference>
<name>A0AAV9ITN3_CYACA</name>
<dbReference type="SMART" id="SM00320">
    <property type="entry name" value="WD40"/>
    <property type="match status" value="4"/>
</dbReference>
<evidence type="ECO:0000313" key="5">
    <source>
        <dbReference type="EMBL" id="KAK4535470.1"/>
    </source>
</evidence>